<feature type="domain" description="Translation initiation factor IF- 2" evidence="3">
    <location>
        <begin position="4"/>
        <end position="109"/>
    </location>
</feature>
<reference evidence="5 6" key="1">
    <citation type="submission" date="2020-05" db="EMBL/GenBank/DDBJ databases">
        <authorList>
            <person name="Campoy J."/>
            <person name="Schneeberger K."/>
            <person name="Spophaly S."/>
        </authorList>
    </citation>
    <scope>NUCLEOTIDE SEQUENCE [LARGE SCALE GENOMIC DNA]</scope>
    <source>
        <strain evidence="5">PruArmRojPasFocal</strain>
    </source>
</reference>
<dbReference type="Gene3D" id="3.40.50.10050">
    <property type="entry name" value="Translation initiation factor IF- 2, domain 3"/>
    <property type="match status" value="1"/>
</dbReference>
<name>A0A6J5TZA5_PRUAR</name>
<dbReference type="InterPro" id="IPR023115">
    <property type="entry name" value="TIF_IF2_dom3"/>
</dbReference>
<evidence type="ECO:0000313" key="5">
    <source>
        <dbReference type="EMBL" id="CAB4269179.1"/>
    </source>
</evidence>
<dbReference type="Gene3D" id="2.40.30.10">
    <property type="entry name" value="Translation factors"/>
    <property type="match status" value="1"/>
</dbReference>
<dbReference type="Proteomes" id="UP000507222">
    <property type="component" value="Unassembled WGS sequence"/>
</dbReference>
<sequence length="176" mass="19689">MGDMKSVLSRIDKSGEGVCVQAYTLGSLEALLEFLKTPEVNIPVSGISIGTVHKKDVMKASVMLEKKKEFATILAFDVKVTPEAWKLADDLGVKIFMADIIYHLFDQFKGYINNLKEEKKKESSDEAVFPSVIKILPNSVFNKKDPILLGVDVLEGILKVPLYTLDFFYFDTPCFS</sequence>
<protein>
    <submittedName>
        <fullName evidence="5">Uncharacterized protein</fullName>
    </submittedName>
</protein>
<dbReference type="PANTHER" id="PTHR43381:SF4">
    <property type="entry name" value="EUKARYOTIC TRANSLATION INITIATION FACTOR 5B"/>
    <property type="match status" value="1"/>
</dbReference>
<dbReference type="PANTHER" id="PTHR43381">
    <property type="entry name" value="TRANSLATION INITIATION FACTOR IF-2-RELATED"/>
    <property type="match status" value="1"/>
</dbReference>
<organism evidence="5 6">
    <name type="scientific">Prunus armeniaca</name>
    <name type="common">Apricot</name>
    <name type="synonym">Armeniaca vulgaris</name>
    <dbReference type="NCBI Taxonomy" id="36596"/>
    <lineage>
        <taxon>Eukaryota</taxon>
        <taxon>Viridiplantae</taxon>
        <taxon>Streptophyta</taxon>
        <taxon>Embryophyta</taxon>
        <taxon>Tracheophyta</taxon>
        <taxon>Spermatophyta</taxon>
        <taxon>Magnoliopsida</taxon>
        <taxon>eudicotyledons</taxon>
        <taxon>Gunneridae</taxon>
        <taxon>Pentapetalae</taxon>
        <taxon>rosids</taxon>
        <taxon>fabids</taxon>
        <taxon>Rosales</taxon>
        <taxon>Rosaceae</taxon>
        <taxon>Amygdaloideae</taxon>
        <taxon>Amygdaleae</taxon>
        <taxon>Prunus</taxon>
    </lineage>
</organism>
<dbReference type="InterPro" id="IPR015760">
    <property type="entry name" value="TIF_IF2"/>
</dbReference>
<proteinExistence type="predicted"/>
<dbReference type="AlphaFoldDB" id="A0A6J5TZA5"/>
<evidence type="ECO:0000259" key="3">
    <source>
        <dbReference type="Pfam" id="PF11987"/>
    </source>
</evidence>
<accession>A0A6J5TZA5</accession>
<dbReference type="InterPro" id="IPR036925">
    <property type="entry name" value="TIF_IF2_dom3_sf"/>
</dbReference>
<dbReference type="Pfam" id="PF14578">
    <property type="entry name" value="GTP_EFTU_D4"/>
    <property type="match status" value="1"/>
</dbReference>
<dbReference type="SUPFAM" id="SSF52156">
    <property type="entry name" value="Initiation factor IF2/eIF5b, domain 3"/>
    <property type="match status" value="1"/>
</dbReference>
<evidence type="ECO:0000259" key="4">
    <source>
        <dbReference type="Pfam" id="PF14578"/>
    </source>
</evidence>
<gene>
    <name evidence="5" type="ORF">CURHAP_LOCUS14443</name>
</gene>
<dbReference type="FunFam" id="3.40.50.10050:FF:000002">
    <property type="entry name" value="Eukaryotic translation initiation factor 5B"/>
    <property type="match status" value="1"/>
</dbReference>
<evidence type="ECO:0000256" key="2">
    <source>
        <dbReference type="ARBA" id="ARBA00023134"/>
    </source>
</evidence>
<dbReference type="GO" id="GO:0005525">
    <property type="term" value="F:GTP binding"/>
    <property type="evidence" value="ECO:0007669"/>
    <property type="project" value="UniProtKB-KW"/>
</dbReference>
<evidence type="ECO:0000313" key="6">
    <source>
        <dbReference type="Proteomes" id="UP000507222"/>
    </source>
</evidence>
<evidence type="ECO:0000256" key="1">
    <source>
        <dbReference type="ARBA" id="ARBA00022741"/>
    </source>
</evidence>
<dbReference type="InterPro" id="IPR029459">
    <property type="entry name" value="EFTU-type"/>
</dbReference>
<keyword evidence="2" id="KW-0342">GTP-binding</keyword>
<dbReference type="EMBL" id="CAEKDK010000002">
    <property type="protein sequence ID" value="CAB4269179.1"/>
    <property type="molecule type" value="Genomic_DNA"/>
</dbReference>
<keyword evidence="1" id="KW-0547">Nucleotide-binding</keyword>
<dbReference type="GO" id="GO:0003743">
    <property type="term" value="F:translation initiation factor activity"/>
    <property type="evidence" value="ECO:0007669"/>
    <property type="project" value="TreeGrafter"/>
</dbReference>
<dbReference type="GO" id="GO:0005739">
    <property type="term" value="C:mitochondrion"/>
    <property type="evidence" value="ECO:0007669"/>
    <property type="project" value="TreeGrafter"/>
</dbReference>
<dbReference type="Pfam" id="PF11987">
    <property type="entry name" value="IF-2"/>
    <property type="match status" value="1"/>
</dbReference>
<feature type="domain" description="Elongation factor Tu-type" evidence="4">
    <location>
        <begin position="130"/>
        <end position="160"/>
    </location>
</feature>